<evidence type="ECO:0000313" key="1">
    <source>
        <dbReference type="EMBL" id="MDV7010818.1"/>
    </source>
</evidence>
<dbReference type="AlphaFoldDB" id="A0AAE4RA30"/>
<reference evidence="1" key="1">
    <citation type="submission" date="2023-10" db="EMBL/GenBank/DDBJ databases">
        <title>Characterization and genome sequence of Mycobacterium intracellulare ABSURDO, a novel pathogenic isolate with three colony morphotypes that vary in growth and acid-fastness.</title>
        <authorList>
            <person name="Jude B.A."/>
            <person name="Robinson R.T."/>
        </authorList>
    </citation>
    <scope>NUCLEOTIDE SEQUENCE</scope>
    <source>
        <strain evidence="1">ABSURDO Component B</strain>
    </source>
</reference>
<protein>
    <submittedName>
        <fullName evidence="1">Uncharacterized protein</fullName>
    </submittedName>
</protein>
<accession>A0AAE4RA30</accession>
<comment type="caution">
    <text evidence="1">The sequence shown here is derived from an EMBL/GenBank/DDBJ whole genome shotgun (WGS) entry which is preliminary data.</text>
</comment>
<sequence length="68" mass="7702">MLERLLNKAFDILEPRIEKLVRAAVDEAVHDIADEIDEHFEAAERLVADIPNQVHAFLKKLPVIGAML</sequence>
<proteinExistence type="predicted"/>
<dbReference type="RefSeq" id="WP_225343202.1">
    <property type="nucleotide sequence ID" value="NZ_JAWLLC010000002.1"/>
</dbReference>
<organism evidence="1 2">
    <name type="scientific">Mycobacterium intracellulare</name>
    <dbReference type="NCBI Taxonomy" id="1767"/>
    <lineage>
        <taxon>Bacteria</taxon>
        <taxon>Bacillati</taxon>
        <taxon>Actinomycetota</taxon>
        <taxon>Actinomycetes</taxon>
        <taxon>Mycobacteriales</taxon>
        <taxon>Mycobacteriaceae</taxon>
        <taxon>Mycobacterium</taxon>
        <taxon>Mycobacterium avium complex (MAC)</taxon>
    </lineage>
</organism>
<dbReference type="EMBL" id="JAWLLD010000001">
    <property type="protein sequence ID" value="MDV7010818.1"/>
    <property type="molecule type" value="Genomic_DNA"/>
</dbReference>
<dbReference type="Proteomes" id="UP001187143">
    <property type="component" value="Unassembled WGS sequence"/>
</dbReference>
<evidence type="ECO:0000313" key="2">
    <source>
        <dbReference type="Proteomes" id="UP001187143"/>
    </source>
</evidence>
<gene>
    <name evidence="1" type="ORF">R4F53_00665</name>
</gene>
<name>A0AAE4RA30_MYCIT</name>